<dbReference type="Proteomes" id="UP000789595">
    <property type="component" value="Unassembled WGS sequence"/>
</dbReference>
<feature type="compositionally biased region" description="Pro residues" evidence="1">
    <location>
        <begin position="46"/>
        <end position="65"/>
    </location>
</feature>
<gene>
    <name evidence="2" type="ORF">PECAL_5P26860</name>
</gene>
<evidence type="ECO:0000313" key="3">
    <source>
        <dbReference type="Proteomes" id="UP000789595"/>
    </source>
</evidence>
<reference evidence="2" key="1">
    <citation type="submission" date="2021-11" db="EMBL/GenBank/DDBJ databases">
        <authorList>
            <consortium name="Genoscope - CEA"/>
            <person name="William W."/>
        </authorList>
    </citation>
    <scope>NUCLEOTIDE SEQUENCE</scope>
</reference>
<comment type="caution">
    <text evidence="2">The sequence shown here is derived from an EMBL/GenBank/DDBJ whole genome shotgun (WGS) entry which is preliminary data.</text>
</comment>
<evidence type="ECO:0000256" key="1">
    <source>
        <dbReference type="SAM" id="MobiDB-lite"/>
    </source>
</evidence>
<protein>
    <submittedName>
        <fullName evidence="2">Uncharacterized protein</fullName>
    </submittedName>
</protein>
<keyword evidence="3" id="KW-1185">Reference proteome</keyword>
<dbReference type="AlphaFoldDB" id="A0A8J2SWY9"/>
<name>A0A8J2SWY9_9STRA</name>
<feature type="region of interest" description="Disordered" evidence="1">
    <location>
        <begin position="164"/>
        <end position="234"/>
    </location>
</feature>
<accession>A0A8J2SWY9</accession>
<dbReference type="EMBL" id="CAKKNE010000005">
    <property type="protein sequence ID" value="CAH0378166.1"/>
    <property type="molecule type" value="Genomic_DNA"/>
</dbReference>
<proteinExistence type="predicted"/>
<organism evidence="2 3">
    <name type="scientific">Pelagomonas calceolata</name>
    <dbReference type="NCBI Taxonomy" id="35677"/>
    <lineage>
        <taxon>Eukaryota</taxon>
        <taxon>Sar</taxon>
        <taxon>Stramenopiles</taxon>
        <taxon>Ochrophyta</taxon>
        <taxon>Pelagophyceae</taxon>
        <taxon>Pelagomonadales</taxon>
        <taxon>Pelagomonadaceae</taxon>
        <taxon>Pelagomonas</taxon>
    </lineage>
</organism>
<feature type="region of interest" description="Disordered" evidence="1">
    <location>
        <begin position="1"/>
        <end position="110"/>
    </location>
</feature>
<feature type="compositionally biased region" description="Low complexity" evidence="1">
    <location>
        <begin position="31"/>
        <end position="45"/>
    </location>
</feature>
<evidence type="ECO:0000313" key="2">
    <source>
        <dbReference type="EMBL" id="CAH0378166.1"/>
    </source>
</evidence>
<sequence length="260" mass="27699">MAETAKTNRRRRRTEHFVATNPEDDRAFQESLRLALAMSAAEAAGAPPPPPPAPPPPARRSPPAPKSGRASSPTKKAPSRKGEAARAPKRRKKSGAAPESGALEENANLALEPTAYAGVESAPAARKFRATLPARGGGKGQVLGWYATSLEAAASHDEAARLKGRRTNFAARRPDSDELPLFGRPPEPKRPPRAPWYERLIAERVSSSPRRPPKKPAPPPPAADASDDDDLPAAAASCAACRGKHCRHTCGRQTRMDGAY</sequence>